<dbReference type="InterPro" id="IPR036709">
    <property type="entry name" value="Autotransporte_beta_dom_sf"/>
</dbReference>
<proteinExistence type="predicted"/>
<dbReference type="GO" id="GO:0009297">
    <property type="term" value="P:pilus assembly"/>
    <property type="evidence" value="ECO:0007669"/>
    <property type="project" value="InterPro"/>
</dbReference>
<evidence type="ECO:0000313" key="3">
    <source>
        <dbReference type="Proteomes" id="UP000249081"/>
    </source>
</evidence>
<reference evidence="2 3" key="2">
    <citation type="submission" date="2018-06" db="EMBL/GenBank/DDBJ databases">
        <title>Metagenomic assembly of (sub)arctic Cyanobacteria and their associated microbiome from non-axenic cultures.</title>
        <authorList>
            <person name="Baurain D."/>
        </authorList>
    </citation>
    <scope>NUCLEOTIDE SEQUENCE [LARGE SCALE GENOMIC DNA]</scope>
    <source>
        <strain evidence="2">ULC041bin1</strain>
    </source>
</reference>
<dbReference type="Pfam" id="PF00577">
    <property type="entry name" value="Usher"/>
    <property type="match status" value="1"/>
</dbReference>
<accession>A0A2W4WH05</accession>
<dbReference type="PANTHER" id="PTHR30451">
    <property type="entry name" value="OUTER MEMBRANE USHER PROTEIN"/>
    <property type="match status" value="1"/>
</dbReference>
<reference evidence="3" key="1">
    <citation type="submission" date="2018-04" db="EMBL/GenBank/DDBJ databases">
        <authorList>
            <person name="Cornet L."/>
        </authorList>
    </citation>
    <scope>NUCLEOTIDE SEQUENCE [LARGE SCALE GENOMIC DNA]</scope>
</reference>
<evidence type="ECO:0000256" key="1">
    <source>
        <dbReference type="SAM" id="MobiDB-lite"/>
    </source>
</evidence>
<dbReference type="InterPro" id="IPR000015">
    <property type="entry name" value="Fimb_usher"/>
</dbReference>
<dbReference type="Gene3D" id="2.60.40.3110">
    <property type="match status" value="1"/>
</dbReference>
<dbReference type="Proteomes" id="UP000249081">
    <property type="component" value="Unassembled WGS sequence"/>
</dbReference>
<feature type="compositionally biased region" description="Polar residues" evidence="1">
    <location>
        <begin position="67"/>
        <end position="80"/>
    </location>
</feature>
<dbReference type="GO" id="GO:0016020">
    <property type="term" value="C:membrane"/>
    <property type="evidence" value="ECO:0007669"/>
    <property type="project" value="InterPro"/>
</dbReference>
<dbReference type="SUPFAM" id="SSF103515">
    <property type="entry name" value="Autotransporter"/>
    <property type="match status" value="1"/>
</dbReference>
<sequence>MHPGAQGYNRPSLPELGLVASQAAWSPKVAAIAYSAVPQPPVPSSEPENPSSGAVSELEKLALEPENLTSQSQRPNSQPADPTVGAERQTENATPESGVSVPAVPKSETPQSEPAPPSAEAETPIAEPGDATLTEAPPSEPTEESAETEAELFERVFGRPPPQDQAIAVPFFINDQPQGQAIVVIAEGSASQVQAAPVLDKTASILRPDLQSQLAAIVDSDGYLPLAQLQQLGIAVVFDQTQLELYLQIPAALRRTNVVGVAGLPPEAADALPVSTVSGYLNILAGEDIVWSGSGSTGRQPLRIAFDGALNLSGWVLEGRANAIEGGAPGFSRGDVRLVHDDPVNALRYIAGDLSIPVSGAFQTVVPLGGISVSRNYSLQPYRITRPTGEFTFFLERPARVEIYINGVRVQQLQLEAGPQDIRNLALSTGANDIQLVITDDLGQVQRLDFATALAGNLLAPGLQQFSYNLGFPTRTLSGQRQYQWEEPQLALAHRWGVSPTVTLGGYAQLTPSYQMLETDGVWASAVGNWGWDVAASHTSELGTGLAMRLQYELPPSPQDATNRSLRIAAEYRGDRFTTFGSLSPSPDWLSLSASYSQRIFDNTSLNIGGGYRLGRDGPDSYTANLGLSRSLGNGLSGSVNLNHSRNQQGQDETRAFLGLSWLMPQRRQSLALNTTVSSTEAISNRLSWSRSPDRRLQSPGLAVDLNRGSQGYDVSGRLTYSDYRFDLGLTHDVSWPTGAGATTSNNISNTTRLTFGTALVFADGHFGWSRPITNSFVLVVPRDRWRGQTIGVNPSQDGYGAVVDGFGPAVLPDLQPYYVSRVRLDAPEAPLGYDLGTDEYVVMPSYRSGTLIMAGTEASAFVRGVLVDEAGAPLGLQAGEVVSLSDADWAAQPLFTNRIGRFALLGFTPGRYEIRLRDRAPLQFEIAPDQEGLIDLGTLQIGPP</sequence>
<organism evidence="2 3">
    <name type="scientific">Shackletoniella antarctica</name>
    <dbReference type="NCBI Taxonomy" id="268115"/>
    <lineage>
        <taxon>Bacteria</taxon>
        <taxon>Bacillati</taxon>
        <taxon>Cyanobacteriota</taxon>
        <taxon>Cyanophyceae</taxon>
        <taxon>Oculatellales</taxon>
        <taxon>Oculatellaceae</taxon>
        <taxon>Shackletoniella</taxon>
    </lineage>
</organism>
<name>A0A2W4WH05_9CYAN</name>
<dbReference type="AlphaFoldDB" id="A0A2W4WH05"/>
<dbReference type="Gene3D" id="2.60.40.2610">
    <property type="entry name" value="Outer membrane usher protein FimD, plug domain"/>
    <property type="match status" value="1"/>
</dbReference>
<feature type="compositionally biased region" description="Low complexity" evidence="1">
    <location>
        <begin position="107"/>
        <end position="137"/>
    </location>
</feature>
<comment type="caution">
    <text evidence="2">The sequence shown here is derived from an EMBL/GenBank/DDBJ whole genome shotgun (WGS) entry which is preliminary data.</text>
</comment>
<gene>
    <name evidence="2" type="ORF">DCF17_03960</name>
</gene>
<dbReference type="GO" id="GO:0015473">
    <property type="term" value="F:fimbrial usher porin activity"/>
    <property type="evidence" value="ECO:0007669"/>
    <property type="project" value="InterPro"/>
</dbReference>
<evidence type="ECO:0000313" key="2">
    <source>
        <dbReference type="EMBL" id="PZO44393.1"/>
    </source>
</evidence>
<dbReference type="PANTHER" id="PTHR30451:SF5">
    <property type="entry name" value="SLR0019 PROTEIN"/>
    <property type="match status" value="1"/>
</dbReference>
<feature type="region of interest" description="Disordered" evidence="1">
    <location>
        <begin position="37"/>
        <end position="151"/>
    </location>
</feature>
<protein>
    <submittedName>
        <fullName evidence="2">Fimbrial biogenesis outer membrane usher protein</fullName>
    </submittedName>
</protein>
<dbReference type="EMBL" id="QBMN01000017">
    <property type="protein sequence ID" value="PZO44393.1"/>
    <property type="molecule type" value="Genomic_DNA"/>
</dbReference>
<feature type="compositionally biased region" description="Acidic residues" evidence="1">
    <location>
        <begin position="141"/>
        <end position="151"/>
    </location>
</feature>
<dbReference type="InterPro" id="IPR042186">
    <property type="entry name" value="FimD_plug_dom"/>
</dbReference>